<organism evidence="2 3">
    <name type="scientific">Rhizobium rosettiformans W3</name>
    <dbReference type="NCBI Taxonomy" id="538378"/>
    <lineage>
        <taxon>Bacteria</taxon>
        <taxon>Pseudomonadati</taxon>
        <taxon>Pseudomonadota</taxon>
        <taxon>Alphaproteobacteria</taxon>
        <taxon>Hyphomicrobiales</taxon>
        <taxon>Rhizobiaceae</taxon>
        <taxon>Rhizobium/Agrobacterium group</taxon>
        <taxon>Rhizobium</taxon>
    </lineage>
</organism>
<feature type="domain" description="Anti-sigma K factor RskA C-terminal" evidence="1">
    <location>
        <begin position="108"/>
        <end position="230"/>
    </location>
</feature>
<dbReference type="AlphaFoldDB" id="A0A4S8PYR6"/>
<dbReference type="GO" id="GO:0016989">
    <property type="term" value="F:sigma factor antagonist activity"/>
    <property type="evidence" value="ECO:0007669"/>
    <property type="project" value="TreeGrafter"/>
</dbReference>
<evidence type="ECO:0000259" key="1">
    <source>
        <dbReference type="Pfam" id="PF10099"/>
    </source>
</evidence>
<reference evidence="2 3" key="1">
    <citation type="submission" date="2019-04" db="EMBL/GenBank/DDBJ databases">
        <title>genome sequence of strain W3.</title>
        <authorList>
            <person name="Gao J."/>
            <person name="Sun J."/>
        </authorList>
    </citation>
    <scope>NUCLEOTIDE SEQUENCE [LARGE SCALE GENOMIC DNA]</scope>
    <source>
        <strain evidence="2 3">W3</strain>
    </source>
</reference>
<dbReference type="PANTHER" id="PTHR37461:SF1">
    <property type="entry name" value="ANTI-SIGMA-K FACTOR RSKA"/>
    <property type="match status" value="1"/>
</dbReference>
<dbReference type="GO" id="GO:0005886">
    <property type="term" value="C:plasma membrane"/>
    <property type="evidence" value="ECO:0007669"/>
    <property type="project" value="InterPro"/>
</dbReference>
<dbReference type="PANTHER" id="PTHR37461">
    <property type="entry name" value="ANTI-SIGMA-K FACTOR RSKA"/>
    <property type="match status" value="1"/>
</dbReference>
<evidence type="ECO:0000313" key="3">
    <source>
        <dbReference type="Proteomes" id="UP000307378"/>
    </source>
</evidence>
<comment type="caution">
    <text evidence="2">The sequence shown here is derived from an EMBL/GenBank/DDBJ whole genome shotgun (WGS) entry which is preliminary data.</text>
</comment>
<evidence type="ECO:0000313" key="2">
    <source>
        <dbReference type="EMBL" id="THV36887.1"/>
    </source>
</evidence>
<proteinExistence type="predicted"/>
<sequence>MSTPDQSKGDRSRDEVLAGEYVLGVLSGADRQKVDARLRHDRQFAAMVKRWEENLTQFNDDYAEAPPPDHLFSKIEDRLFISPAAVAAAKGSLWNSLVLWRGLSFASIAALGLVVGFDYAERIRPKPQAALTAELAGENQAIALHARYDGTSGRLSVTPVASGGADQKSLELWLVEGDQAPISLGVLPQTGQGELDVPQDLRDRLASGVVLAVSLEPFGGSPTGQATGPVIALGEVRP</sequence>
<protein>
    <submittedName>
        <fullName evidence="2">Anti-sigma factor</fullName>
    </submittedName>
</protein>
<name>A0A4S8PYR6_9HYPH</name>
<dbReference type="InterPro" id="IPR018764">
    <property type="entry name" value="RskA_C"/>
</dbReference>
<dbReference type="InterPro" id="IPR051474">
    <property type="entry name" value="Anti-sigma-K/W_factor"/>
</dbReference>
<dbReference type="EMBL" id="STGU01000004">
    <property type="protein sequence ID" value="THV36887.1"/>
    <property type="molecule type" value="Genomic_DNA"/>
</dbReference>
<dbReference type="Pfam" id="PF10099">
    <property type="entry name" value="RskA_C"/>
    <property type="match status" value="1"/>
</dbReference>
<accession>A0A4S8PYR6</accession>
<dbReference type="GO" id="GO:0006417">
    <property type="term" value="P:regulation of translation"/>
    <property type="evidence" value="ECO:0007669"/>
    <property type="project" value="TreeGrafter"/>
</dbReference>
<dbReference type="Proteomes" id="UP000307378">
    <property type="component" value="Unassembled WGS sequence"/>
</dbReference>
<gene>
    <name evidence="2" type="ORF">FAA86_10340</name>
</gene>
<dbReference type="RefSeq" id="WP_136540311.1">
    <property type="nucleotide sequence ID" value="NZ_STGU01000004.1"/>
</dbReference>